<organism evidence="1">
    <name type="scientific">marine sediment metagenome</name>
    <dbReference type="NCBI Taxonomy" id="412755"/>
    <lineage>
        <taxon>unclassified sequences</taxon>
        <taxon>metagenomes</taxon>
        <taxon>ecological metagenomes</taxon>
    </lineage>
</organism>
<reference evidence="1" key="1">
    <citation type="journal article" date="2015" name="Nature">
        <title>Complex archaea that bridge the gap between prokaryotes and eukaryotes.</title>
        <authorList>
            <person name="Spang A."/>
            <person name="Saw J.H."/>
            <person name="Jorgensen S.L."/>
            <person name="Zaremba-Niedzwiedzka K."/>
            <person name="Martijn J."/>
            <person name="Lind A.E."/>
            <person name="van Eijk R."/>
            <person name="Schleper C."/>
            <person name="Guy L."/>
            <person name="Ettema T.J."/>
        </authorList>
    </citation>
    <scope>NUCLEOTIDE SEQUENCE</scope>
</reference>
<dbReference type="Pfam" id="PF07505">
    <property type="entry name" value="DUF5131"/>
    <property type="match status" value="1"/>
</dbReference>
<evidence type="ECO:0000313" key="1">
    <source>
        <dbReference type="EMBL" id="KKL21642.1"/>
    </source>
</evidence>
<proteinExistence type="predicted"/>
<dbReference type="EMBL" id="LAZR01037652">
    <property type="protein sequence ID" value="KKL21642.1"/>
    <property type="molecule type" value="Genomic_DNA"/>
</dbReference>
<name>A0A0F9C5Q5_9ZZZZ</name>
<dbReference type="AlphaFoldDB" id="A0A0F9C5Q5"/>
<gene>
    <name evidence="1" type="ORF">LCGC14_2443370</name>
</gene>
<protein>
    <recommendedName>
        <fullName evidence="2">Phage protein Gp37/Gp68</fullName>
    </recommendedName>
</protein>
<dbReference type="InterPro" id="IPR011101">
    <property type="entry name" value="DUF5131"/>
</dbReference>
<accession>A0A0F9C5Q5</accession>
<feature type="non-terminal residue" evidence="1">
    <location>
        <position position="1"/>
    </location>
</feature>
<comment type="caution">
    <text evidence="1">The sequence shown here is derived from an EMBL/GenBank/DDBJ whole genome shotgun (WGS) entry which is preliminary data.</text>
</comment>
<evidence type="ECO:0008006" key="2">
    <source>
        <dbReference type="Google" id="ProtNLM"/>
    </source>
</evidence>
<sequence length="242" mass="27907">SKIEWCDVTWNPITGCTPISEGCQNCYAKRMAQRLKGRYGYPEDDPFRPGTYHADKMIHPMLLKRPEMIFVCSMGDLFHDDVPMEKQDRIWHAMAQAARHTFMVLTKRSKNMAHFIDECGHFNYGTLPNVWLGVTAENQKAADERIPILLQIPAAVRFVSVEPMLGYMHIHHLIDRGIDWVIAGCESGPKRRPTEPEWLVRLMQQCRNAGTPFFLKQMDFDGKIESMPELGGKTWNQFPKGR</sequence>